<evidence type="ECO:0000313" key="8">
    <source>
        <dbReference type="Proteomes" id="UP000028875"/>
    </source>
</evidence>
<dbReference type="eggNOG" id="COG0665">
    <property type="taxonomic scope" value="Bacteria"/>
</dbReference>
<organism evidence="7 8">
    <name type="scientific">Virgibacillus massiliensis</name>
    <dbReference type="NCBI Taxonomy" id="1462526"/>
    <lineage>
        <taxon>Bacteria</taxon>
        <taxon>Bacillati</taxon>
        <taxon>Bacillota</taxon>
        <taxon>Bacilli</taxon>
        <taxon>Bacillales</taxon>
        <taxon>Bacillaceae</taxon>
        <taxon>Virgibacillus</taxon>
    </lineage>
</organism>
<accession>A0A024Q8U2</accession>
<dbReference type="PANTHER" id="PTHR13847">
    <property type="entry name" value="SARCOSINE DEHYDROGENASE-RELATED"/>
    <property type="match status" value="1"/>
</dbReference>
<dbReference type="GO" id="GO:0009229">
    <property type="term" value="P:thiamine diphosphate biosynthetic process"/>
    <property type="evidence" value="ECO:0007669"/>
    <property type="project" value="UniProtKB-UniPathway"/>
</dbReference>
<dbReference type="Proteomes" id="UP000028875">
    <property type="component" value="Unassembled WGS sequence"/>
</dbReference>
<dbReference type="OrthoDB" id="9794226at2"/>
<sequence>MKEHVDVVIIGGGVIGQSVAYYLSRSGVATTVIEQNRIGRKTTQASAGMLGVHTENDQQGTYYQFCQASRNMYASLSDELFSLSGIDIQLSTNGMLEIATNEEQKQRLQAKQKAFEGLEWLDGGGIRQRTSALTHAVGGLYMQQDGNVEPLAVCEAFKQASLGMGSQVIENCRVANIDRVRDVFHIQFENGGISADHVVVAAGANSGKWFEATGLKNPMIPTKGECFAIKPSDPSIEQTLFFHNLYLVPKRDGRYIIGATSYHYDSSSYTSTGGIFELMNRLFRLFPSLQQEELHSCWTGVRPGTKDGRPIIGEHPDVSNLYFATGHYRNGILLAPATGKLVSDMVLNRYVPASIERLFTPARFRKGRVRYANTRERTANGGS</sequence>
<dbReference type="SUPFAM" id="SSF54373">
    <property type="entry name" value="FAD-linked reductases, C-terminal domain"/>
    <property type="match status" value="1"/>
</dbReference>
<evidence type="ECO:0000313" key="7">
    <source>
        <dbReference type="EMBL" id="CDQ38630.1"/>
    </source>
</evidence>
<reference evidence="8" key="2">
    <citation type="submission" date="2014-05" db="EMBL/GenBank/DDBJ databases">
        <title>Draft genome sequence of Virgibacillus massiliensis Vm-5.</title>
        <authorList>
            <person name="Khelaifia S."/>
            <person name="Croce O."/>
            <person name="Lagier J.C."/>
            <person name="Raoult D."/>
        </authorList>
    </citation>
    <scope>NUCLEOTIDE SEQUENCE [LARGE SCALE GENOMIC DNA]</scope>
    <source>
        <strain evidence="8">Vm-5</strain>
    </source>
</reference>
<dbReference type="InterPro" id="IPR006076">
    <property type="entry name" value="FAD-dep_OxRdtase"/>
</dbReference>
<dbReference type="GO" id="GO:0050660">
    <property type="term" value="F:flavin adenine dinucleotide binding"/>
    <property type="evidence" value="ECO:0007669"/>
    <property type="project" value="InterPro"/>
</dbReference>
<comment type="caution">
    <text evidence="7">The sequence shown here is derived from an EMBL/GenBank/DDBJ whole genome shotgun (WGS) entry which is preliminary data.</text>
</comment>
<dbReference type="Gene3D" id="3.30.9.10">
    <property type="entry name" value="D-Amino Acid Oxidase, subunit A, domain 2"/>
    <property type="match status" value="1"/>
</dbReference>
<dbReference type="InterPro" id="IPR012727">
    <property type="entry name" value="Gly_oxidase_ThiO"/>
</dbReference>
<keyword evidence="3" id="KW-0560">Oxidoreductase</keyword>
<dbReference type="EC" id="1.4.3.19" evidence="5"/>
<dbReference type="GO" id="GO:0009228">
    <property type="term" value="P:thiamine biosynthetic process"/>
    <property type="evidence" value="ECO:0007669"/>
    <property type="project" value="UniProtKB-KW"/>
</dbReference>
<dbReference type="Pfam" id="PF01266">
    <property type="entry name" value="DAO"/>
    <property type="match status" value="1"/>
</dbReference>
<evidence type="ECO:0000256" key="1">
    <source>
        <dbReference type="ARBA" id="ARBA00004948"/>
    </source>
</evidence>
<feature type="domain" description="FAD dependent oxidoreductase" evidence="6">
    <location>
        <begin position="6"/>
        <end position="345"/>
    </location>
</feature>
<dbReference type="NCBIfam" id="TIGR02352">
    <property type="entry name" value="thiamin_ThiO"/>
    <property type="match status" value="1"/>
</dbReference>
<evidence type="ECO:0000256" key="5">
    <source>
        <dbReference type="ARBA" id="ARBA00050018"/>
    </source>
</evidence>
<evidence type="ECO:0000256" key="3">
    <source>
        <dbReference type="ARBA" id="ARBA00023002"/>
    </source>
</evidence>
<protein>
    <recommendedName>
        <fullName evidence="5">glycine oxidase</fullName>
        <ecNumber evidence="5">1.4.3.19</ecNumber>
    </recommendedName>
</protein>
<comment type="pathway">
    <text evidence="1">Cofactor biosynthesis; thiamine diphosphate biosynthesis.</text>
</comment>
<dbReference type="Gene3D" id="3.50.50.60">
    <property type="entry name" value="FAD/NAD(P)-binding domain"/>
    <property type="match status" value="1"/>
</dbReference>
<dbReference type="RefSeq" id="WP_038242632.1">
    <property type="nucleotide sequence ID" value="NZ_BNER01000001.1"/>
</dbReference>
<reference evidence="7 8" key="1">
    <citation type="submission" date="2014-03" db="EMBL/GenBank/DDBJ databases">
        <authorList>
            <person name="Urmite Genomes U."/>
        </authorList>
    </citation>
    <scope>NUCLEOTIDE SEQUENCE [LARGE SCALE GENOMIC DNA]</scope>
    <source>
        <strain evidence="7 8">Vm-5</strain>
    </source>
</reference>
<name>A0A024Q8U2_9BACI</name>
<comment type="catalytic activity">
    <reaction evidence="4">
        <text>glycine + O2 + H2O = glyoxylate + H2O2 + NH4(+)</text>
        <dbReference type="Rhea" id="RHEA:11532"/>
        <dbReference type="ChEBI" id="CHEBI:15377"/>
        <dbReference type="ChEBI" id="CHEBI:15379"/>
        <dbReference type="ChEBI" id="CHEBI:16240"/>
        <dbReference type="ChEBI" id="CHEBI:28938"/>
        <dbReference type="ChEBI" id="CHEBI:36655"/>
        <dbReference type="ChEBI" id="CHEBI:57305"/>
        <dbReference type="EC" id="1.4.3.19"/>
    </reaction>
</comment>
<keyword evidence="8" id="KW-1185">Reference proteome</keyword>
<dbReference type="UniPathway" id="UPA00060"/>
<dbReference type="InterPro" id="IPR036188">
    <property type="entry name" value="FAD/NAD-bd_sf"/>
</dbReference>
<dbReference type="STRING" id="1462526.BN990_00902"/>
<dbReference type="PANTHER" id="PTHR13847:SF289">
    <property type="entry name" value="GLYCINE OXIDASE"/>
    <property type="match status" value="1"/>
</dbReference>
<dbReference type="SUPFAM" id="SSF51905">
    <property type="entry name" value="FAD/NAD(P)-binding domain"/>
    <property type="match status" value="1"/>
</dbReference>
<evidence type="ECO:0000256" key="2">
    <source>
        <dbReference type="ARBA" id="ARBA00022977"/>
    </source>
</evidence>
<dbReference type="GO" id="GO:0043799">
    <property type="term" value="F:glycine oxidase activity"/>
    <property type="evidence" value="ECO:0007669"/>
    <property type="project" value="UniProtKB-EC"/>
</dbReference>
<evidence type="ECO:0000259" key="6">
    <source>
        <dbReference type="Pfam" id="PF01266"/>
    </source>
</evidence>
<evidence type="ECO:0000256" key="4">
    <source>
        <dbReference type="ARBA" id="ARBA00049872"/>
    </source>
</evidence>
<proteinExistence type="predicted"/>
<gene>
    <name evidence="7" type="primary">thiO</name>
    <name evidence="7" type="ORF">BN990_00902</name>
</gene>
<dbReference type="AlphaFoldDB" id="A0A024Q8U2"/>
<dbReference type="EMBL" id="CCDP010000001">
    <property type="protein sequence ID" value="CDQ38630.1"/>
    <property type="molecule type" value="Genomic_DNA"/>
</dbReference>
<dbReference type="GO" id="GO:0005737">
    <property type="term" value="C:cytoplasm"/>
    <property type="evidence" value="ECO:0007669"/>
    <property type="project" value="TreeGrafter"/>
</dbReference>
<keyword evidence="2" id="KW-0784">Thiamine biosynthesis</keyword>